<keyword evidence="11 17" id="KW-1133">Transmembrane helix</keyword>
<evidence type="ECO:0000256" key="1">
    <source>
        <dbReference type="ARBA" id="ARBA00003257"/>
    </source>
</evidence>
<name>A0A977TL68_9HYME</name>
<keyword evidence="13 17" id="KW-0830">Ubiquinone</keyword>
<geneLocation type="mitochondrion" evidence="21"/>
<evidence type="ECO:0000256" key="7">
    <source>
        <dbReference type="ARBA" id="ARBA00022692"/>
    </source>
</evidence>
<evidence type="ECO:0000256" key="2">
    <source>
        <dbReference type="ARBA" id="ARBA00004448"/>
    </source>
</evidence>
<feature type="transmembrane region" description="Helical" evidence="17">
    <location>
        <begin position="370"/>
        <end position="390"/>
    </location>
</feature>
<evidence type="ECO:0000259" key="19">
    <source>
        <dbReference type="Pfam" id="PF00662"/>
    </source>
</evidence>
<feature type="transmembrane region" description="Helical" evidence="17">
    <location>
        <begin position="555"/>
        <end position="576"/>
    </location>
</feature>
<comment type="function">
    <text evidence="1">Core subunit of the mitochondrial membrane respiratory chain NADH dehydrogenase (Complex I) that is believed to belong to the minimal assembly required for catalysis. Complex I functions in the transfer of electrons from NADH to the respiratory chain. The immediate electron acceptor for the enzyme is believed to be ubiquinone.</text>
</comment>
<feature type="transmembrane region" description="Helical" evidence="17">
    <location>
        <begin position="459"/>
        <end position="480"/>
    </location>
</feature>
<evidence type="ECO:0000256" key="8">
    <source>
        <dbReference type="ARBA" id="ARBA00022792"/>
    </source>
</evidence>
<reference evidence="21" key="1">
    <citation type="journal article" date="2022" name="Insects">
        <title>Phylogenomic Analyses of the Tenthredinoidea Support the Familial Rank of Athaliidae (Insecta, Tenthredinoidea).</title>
        <authorList>
            <person name="Niu G."/>
            <person name="Budak M."/>
            <person name="Korkmaz E.M."/>
            <person name="Dogan O."/>
            <person name="Nel A."/>
            <person name="Wan S."/>
            <person name="Cai C."/>
            <person name="Jouault C."/>
            <person name="Li M."/>
            <person name="Wei M."/>
        </authorList>
    </citation>
    <scope>NUCLEOTIDE SEQUENCE</scope>
</reference>
<evidence type="ECO:0000256" key="4">
    <source>
        <dbReference type="ARBA" id="ARBA00021096"/>
    </source>
</evidence>
<keyword evidence="15 17" id="KW-0472">Membrane</keyword>
<dbReference type="PRINTS" id="PR01434">
    <property type="entry name" value="NADHDHGNASE5"/>
</dbReference>
<evidence type="ECO:0000256" key="11">
    <source>
        <dbReference type="ARBA" id="ARBA00022989"/>
    </source>
</evidence>
<sequence length="577" mass="65550">MIMMIIKLWAGFMGVMSIFLSFSGLKFKIYDIVYLVEWSILKINSMNIEFILLVDWVMLIFMGLVLMISSMVLLYSIFYLSSDNNLLRFIMLIILFVMSMVLLIVSPNLISILLGWDGLGLISYCLVIYYQNVKSFNAGSLTILINRVGDISLILSGVWMLNYGGWSVSFYLSSVNYSVEILFISSLIMVSSLTKSAQFPFSSWLPAAMAAPTPVSSLVHSSTLVTAGVYLMIRFSDIFFLSGVSNGLILISSLTMFMAGLSANFEYDLKKIIALSTLSQLGLMISIFCLGFVDLVFFHLIIHAMFKAMLFMSSGILIHNLGNQQDIRCMGSLFNHMPLLSICFNVANMSLCGFFFLSGFYSKDIILESVIYSFYDLLIYVMFFFSMLFTVMYTFRLCYYSMLGGVNLLVIGGLEKEGNSQMMNSMLGMVLFVIFSGSGFSWGIFSYPYMICLPLSLKLIPLILIFLGSVGGYLLYYLNISVKFIKLNFSYLIIYFFSVMWFMPVLSTMGVIKYPLEMGGYLMKNMDQGWSEIFGGKMIYFSLINISKINEWIQYNLFSVYLFIFYTFCLVSLIFII</sequence>
<evidence type="ECO:0000256" key="9">
    <source>
        <dbReference type="ARBA" id="ARBA00022967"/>
    </source>
</evidence>
<dbReference type="Pfam" id="PF00361">
    <property type="entry name" value="Proton_antipo_M"/>
    <property type="match status" value="1"/>
</dbReference>
<keyword evidence="5 17" id="KW-0813">Transport</keyword>
<protein>
    <recommendedName>
        <fullName evidence="4 17">NADH-ubiquinone oxidoreductase chain 5</fullName>
        <ecNumber evidence="3 17">7.1.1.2</ecNumber>
    </recommendedName>
</protein>
<accession>A0A977TL68</accession>
<evidence type="ECO:0000256" key="16">
    <source>
        <dbReference type="ARBA" id="ARBA00049551"/>
    </source>
</evidence>
<dbReference type="GO" id="GO:0005743">
    <property type="term" value="C:mitochondrial inner membrane"/>
    <property type="evidence" value="ECO:0007669"/>
    <property type="project" value="UniProtKB-SubCell"/>
</dbReference>
<dbReference type="PANTHER" id="PTHR42829">
    <property type="entry name" value="NADH-UBIQUINONE OXIDOREDUCTASE CHAIN 5"/>
    <property type="match status" value="1"/>
</dbReference>
<dbReference type="InterPro" id="IPR001750">
    <property type="entry name" value="ND/Mrp_TM"/>
</dbReference>
<dbReference type="Pfam" id="PF06455">
    <property type="entry name" value="NADH5_C"/>
    <property type="match status" value="1"/>
</dbReference>
<evidence type="ECO:0000256" key="15">
    <source>
        <dbReference type="ARBA" id="ARBA00023136"/>
    </source>
</evidence>
<dbReference type="GO" id="GO:0008137">
    <property type="term" value="F:NADH dehydrogenase (ubiquinone) activity"/>
    <property type="evidence" value="ECO:0007669"/>
    <property type="project" value="UniProtKB-EC"/>
</dbReference>
<feature type="domain" description="NADH-Ubiquinone oxidoreductase (complex I) chain 5 N-terminal" evidence="19">
    <location>
        <begin position="41"/>
        <end position="89"/>
    </location>
</feature>
<keyword evidence="14 17" id="KW-0496">Mitochondrion</keyword>
<evidence type="ECO:0000256" key="6">
    <source>
        <dbReference type="ARBA" id="ARBA00022660"/>
    </source>
</evidence>
<dbReference type="InterPro" id="IPR010934">
    <property type="entry name" value="NADH_DH_su5_C"/>
</dbReference>
<feature type="transmembrane region" description="Helical" evidence="17">
    <location>
        <begin position="110"/>
        <end position="130"/>
    </location>
</feature>
<organism evidence="21">
    <name type="scientific">Blasticotoma sp. 'tegularis'</name>
    <dbReference type="NCBI Taxonomy" id="2950360"/>
    <lineage>
        <taxon>Eukaryota</taxon>
        <taxon>Metazoa</taxon>
        <taxon>Ecdysozoa</taxon>
        <taxon>Arthropoda</taxon>
        <taxon>Hexapoda</taxon>
        <taxon>Insecta</taxon>
        <taxon>Pterygota</taxon>
        <taxon>Neoptera</taxon>
        <taxon>Endopterygota</taxon>
        <taxon>Hymenoptera</taxon>
        <taxon>Tenthredinoidea</taxon>
        <taxon>Blasticotomidae</taxon>
        <taxon>Blasticotoma</taxon>
    </lineage>
</organism>
<feature type="transmembrane region" description="Helical" evidence="17">
    <location>
        <begin position="50"/>
        <end position="74"/>
    </location>
</feature>
<dbReference type="GO" id="GO:0015990">
    <property type="term" value="P:electron transport coupled proton transport"/>
    <property type="evidence" value="ECO:0007669"/>
    <property type="project" value="TreeGrafter"/>
</dbReference>
<feature type="domain" description="NADH:quinone oxidoreductase/Mrp antiporter transmembrane" evidence="18">
    <location>
        <begin position="106"/>
        <end position="389"/>
    </location>
</feature>
<keyword evidence="12 17" id="KW-0520">NAD</keyword>
<feature type="transmembrane region" description="Helical" evidence="17">
    <location>
        <begin position="426"/>
        <end position="447"/>
    </location>
</feature>
<dbReference type="GO" id="GO:0042773">
    <property type="term" value="P:ATP synthesis coupled electron transport"/>
    <property type="evidence" value="ECO:0007669"/>
    <property type="project" value="InterPro"/>
</dbReference>
<evidence type="ECO:0000256" key="3">
    <source>
        <dbReference type="ARBA" id="ARBA00012944"/>
    </source>
</evidence>
<dbReference type="InterPro" id="IPR001516">
    <property type="entry name" value="Proton_antipo_N"/>
</dbReference>
<comment type="catalytic activity">
    <reaction evidence="16 17">
        <text>a ubiquinone + NADH + 5 H(+)(in) = a ubiquinol + NAD(+) + 4 H(+)(out)</text>
        <dbReference type="Rhea" id="RHEA:29091"/>
        <dbReference type="Rhea" id="RHEA-COMP:9565"/>
        <dbReference type="Rhea" id="RHEA-COMP:9566"/>
        <dbReference type="ChEBI" id="CHEBI:15378"/>
        <dbReference type="ChEBI" id="CHEBI:16389"/>
        <dbReference type="ChEBI" id="CHEBI:17976"/>
        <dbReference type="ChEBI" id="CHEBI:57540"/>
        <dbReference type="ChEBI" id="CHEBI:57945"/>
        <dbReference type="EC" id="7.1.1.2"/>
    </reaction>
</comment>
<keyword evidence="9" id="KW-1278">Translocase</keyword>
<dbReference type="Pfam" id="PF00662">
    <property type="entry name" value="Proton_antipo_N"/>
    <property type="match status" value="1"/>
</dbReference>
<dbReference type="PANTHER" id="PTHR42829:SF2">
    <property type="entry name" value="NADH-UBIQUINONE OXIDOREDUCTASE CHAIN 5"/>
    <property type="match status" value="1"/>
</dbReference>
<feature type="transmembrane region" description="Helical" evidence="17">
    <location>
        <begin position="492"/>
        <end position="516"/>
    </location>
</feature>
<evidence type="ECO:0000256" key="13">
    <source>
        <dbReference type="ARBA" id="ARBA00023075"/>
    </source>
</evidence>
<keyword evidence="6" id="KW-0679">Respiratory chain</keyword>
<evidence type="ECO:0000259" key="18">
    <source>
        <dbReference type="Pfam" id="PF00361"/>
    </source>
</evidence>
<feature type="transmembrane region" description="Helical" evidence="17">
    <location>
        <begin position="272"/>
        <end position="293"/>
    </location>
</feature>
<feature type="transmembrane region" description="Helical" evidence="17">
    <location>
        <begin position="86"/>
        <end position="104"/>
    </location>
</feature>
<feature type="domain" description="NADH dehydrogenase subunit 5 C-terminal" evidence="20">
    <location>
        <begin position="393"/>
        <end position="575"/>
    </location>
</feature>
<evidence type="ECO:0000256" key="14">
    <source>
        <dbReference type="ARBA" id="ARBA00023128"/>
    </source>
</evidence>
<keyword evidence="8" id="KW-0999">Mitochondrion inner membrane</keyword>
<evidence type="ECO:0000256" key="10">
    <source>
        <dbReference type="ARBA" id="ARBA00022982"/>
    </source>
</evidence>
<gene>
    <name evidence="21" type="primary">ND5</name>
</gene>
<feature type="transmembrane region" description="Helical" evidence="17">
    <location>
        <begin position="151"/>
        <end position="171"/>
    </location>
</feature>
<dbReference type="AlphaFoldDB" id="A0A977TL68"/>
<evidence type="ECO:0000256" key="17">
    <source>
        <dbReference type="RuleBase" id="RU003404"/>
    </source>
</evidence>
<dbReference type="EMBL" id="ON840089">
    <property type="protein sequence ID" value="UXW93419.1"/>
    <property type="molecule type" value="Genomic_DNA"/>
</dbReference>
<feature type="transmembrane region" description="Helical" evidence="17">
    <location>
        <begin position="239"/>
        <end position="260"/>
    </location>
</feature>
<keyword evidence="10" id="KW-0249">Electron transport</keyword>
<proteinExistence type="inferred from homology"/>
<dbReference type="GO" id="GO:0003954">
    <property type="term" value="F:NADH dehydrogenase activity"/>
    <property type="evidence" value="ECO:0007669"/>
    <property type="project" value="TreeGrafter"/>
</dbReference>
<evidence type="ECO:0000256" key="12">
    <source>
        <dbReference type="ARBA" id="ARBA00023027"/>
    </source>
</evidence>
<evidence type="ECO:0000256" key="5">
    <source>
        <dbReference type="ARBA" id="ARBA00022448"/>
    </source>
</evidence>
<dbReference type="InterPro" id="IPR003945">
    <property type="entry name" value="NU5C-like"/>
</dbReference>
<comment type="subcellular location">
    <subcellularLocation>
        <location evidence="2">Mitochondrion inner membrane</location>
        <topology evidence="2">Multi-pass membrane protein</topology>
    </subcellularLocation>
</comment>
<evidence type="ECO:0000313" key="21">
    <source>
        <dbReference type="EMBL" id="UXW93419.1"/>
    </source>
</evidence>
<dbReference type="EC" id="7.1.1.2" evidence="3 17"/>
<comment type="similarity">
    <text evidence="17">Belongs to the complex I subunit 5 family.</text>
</comment>
<comment type="function">
    <text evidence="17">Core subunit of the mitochondrial membrane respiratory chain NADH dehydrogenase (Complex I) which catalyzes electron transfer from NADH through the respiratory chain, using ubiquinone as an electron acceptor. Essential for the catalytic activity and assembly of complex I.</text>
</comment>
<reference evidence="21" key="2">
    <citation type="submission" date="2022-06" db="EMBL/GenBank/DDBJ databases">
        <authorList>
            <person name="Niu G."/>
        </authorList>
    </citation>
    <scope>NUCLEOTIDE SEQUENCE</scope>
</reference>
<feature type="transmembrane region" description="Helical" evidence="17">
    <location>
        <begin position="339"/>
        <end position="358"/>
    </location>
</feature>
<feature type="transmembrane region" description="Helical" evidence="17">
    <location>
        <begin position="215"/>
        <end position="233"/>
    </location>
</feature>
<keyword evidence="7 17" id="KW-0812">Transmembrane</keyword>
<evidence type="ECO:0000259" key="20">
    <source>
        <dbReference type="Pfam" id="PF06455"/>
    </source>
</evidence>
<feature type="transmembrane region" description="Helical" evidence="17">
    <location>
        <begin position="12"/>
        <end position="30"/>
    </location>
</feature>